<dbReference type="GO" id="GO:0003700">
    <property type="term" value="F:DNA-binding transcription factor activity"/>
    <property type="evidence" value="ECO:0007669"/>
    <property type="project" value="InterPro"/>
</dbReference>
<dbReference type="InterPro" id="IPR052127">
    <property type="entry name" value="STE12_transcription_factor"/>
</dbReference>
<feature type="compositionally biased region" description="Polar residues" evidence="7">
    <location>
        <begin position="688"/>
        <end position="699"/>
    </location>
</feature>
<feature type="region of interest" description="Disordered" evidence="7">
    <location>
        <begin position="237"/>
        <end position="281"/>
    </location>
</feature>
<dbReference type="SMART" id="SM00424">
    <property type="entry name" value="STE"/>
    <property type="match status" value="1"/>
</dbReference>
<feature type="compositionally biased region" description="Polar residues" evidence="7">
    <location>
        <begin position="1"/>
        <end position="11"/>
    </location>
</feature>
<comment type="similarity">
    <text evidence="5">Belongs to the STE12 transcription factor family.</text>
</comment>
<feature type="region of interest" description="Disordered" evidence="7">
    <location>
        <begin position="626"/>
        <end position="757"/>
    </location>
</feature>
<evidence type="ECO:0000256" key="5">
    <source>
        <dbReference type="ARBA" id="ARBA00024345"/>
    </source>
</evidence>
<dbReference type="GO" id="GO:0005634">
    <property type="term" value="C:nucleus"/>
    <property type="evidence" value="ECO:0007669"/>
    <property type="project" value="UniProtKB-SubCell"/>
</dbReference>
<keyword evidence="4" id="KW-0539">Nucleus</keyword>
<reference evidence="9" key="1">
    <citation type="submission" date="2021-10" db="EMBL/GenBank/DDBJ databases">
        <title>De novo Genome Assembly of Clathrus columnatus (Basidiomycota, Fungi) Using Illumina and Nanopore Sequence Data.</title>
        <authorList>
            <person name="Ogiso-Tanaka E."/>
            <person name="Itagaki H."/>
            <person name="Hosoya T."/>
            <person name="Hosaka K."/>
        </authorList>
    </citation>
    <scope>NUCLEOTIDE SEQUENCE</scope>
    <source>
        <strain evidence="9">MO-923</strain>
    </source>
</reference>
<keyword evidence="6" id="KW-0862">Zinc</keyword>
<feature type="region of interest" description="Disordered" evidence="7">
    <location>
        <begin position="1"/>
        <end position="25"/>
    </location>
</feature>
<keyword evidence="6" id="KW-0479">Metal-binding</keyword>
<evidence type="ECO:0000256" key="6">
    <source>
        <dbReference type="PROSITE-ProRule" id="PRU00042"/>
    </source>
</evidence>
<dbReference type="GO" id="GO:0008270">
    <property type="term" value="F:zinc ion binding"/>
    <property type="evidence" value="ECO:0007669"/>
    <property type="project" value="UniProtKB-KW"/>
</dbReference>
<dbReference type="AlphaFoldDB" id="A0AAV5A7T7"/>
<evidence type="ECO:0000256" key="2">
    <source>
        <dbReference type="ARBA" id="ARBA00023015"/>
    </source>
</evidence>
<evidence type="ECO:0000256" key="1">
    <source>
        <dbReference type="ARBA" id="ARBA00004123"/>
    </source>
</evidence>
<feature type="region of interest" description="Disordered" evidence="7">
    <location>
        <begin position="433"/>
        <end position="457"/>
    </location>
</feature>
<evidence type="ECO:0000256" key="3">
    <source>
        <dbReference type="ARBA" id="ARBA00023163"/>
    </source>
</evidence>
<feature type="compositionally biased region" description="Low complexity" evidence="7">
    <location>
        <begin position="12"/>
        <end position="25"/>
    </location>
</feature>
<feature type="compositionally biased region" description="Polar residues" evidence="7">
    <location>
        <begin position="237"/>
        <end position="248"/>
    </location>
</feature>
<keyword evidence="3" id="KW-0804">Transcription</keyword>
<gene>
    <name evidence="9" type="ORF">Clacol_003500</name>
</gene>
<feature type="compositionally biased region" description="Basic residues" evidence="7">
    <location>
        <begin position="526"/>
        <end position="539"/>
    </location>
</feature>
<comment type="subcellular location">
    <subcellularLocation>
        <location evidence="1">Nucleus</location>
    </subcellularLocation>
</comment>
<feature type="domain" description="C2H2-type" evidence="8">
    <location>
        <begin position="417"/>
        <end position="446"/>
    </location>
</feature>
<feature type="compositionally biased region" description="Low complexity" evidence="7">
    <location>
        <begin position="736"/>
        <end position="754"/>
    </location>
</feature>
<dbReference type="InterPro" id="IPR013087">
    <property type="entry name" value="Znf_C2H2_type"/>
</dbReference>
<sequence>MDHSSVLHQHQPSYPSIDHSSSSDISSASRQHDLMAYLESLKEFLATAPSRWPTSPSDAIPPSQQHPALNRFLLPSNEYVTCVNWNHRYYITGTDIVRALVLRFEAFGRPVKNMKKFEEGIFSDLRNLKPGQDACLEDPKVFSVPHDRLFIDALERDLKREKIGLGSTTSVVAEPALSFSYEPKRPLFEQLNAATLTAPTAESRSTTVLLSSQATKSSLRGRAGSISLPDLKIGTTMLSRSSLESPRGSTWEEGSDMSTNPPASNSHSPLSAANSPTTSGPSRGNSFFNMFAFLEGTPTYKQRRKKAKNRRGGCSIINDDDHRMRHSLEMHLARRSFDVAPRGYEYEGCNGVGFGRHSLDSFQHTNFLSGSAHYGFSHPGPQRIRVPNLPETTGTAPPPRPSLPSGITTTHAPTPGHVCPLYTCRQIFSTPEQLQHHISRHTERSGGGPNGMDVDPEGQREQLFVHTLTANTTTAHPIPIPAVSRNLSGSPEIPTFTHVLTTPDGSPRYDYDYEDDSGYAAPDWSHHHHQPQQYHHHVSAKIQSQQHATQNAVYERPPPPIPAQGMPHIAPQPMHPSSQQYQASSYAFETTSVESVSSASSSCYPPPSPTYPVSAPANQLTFSIPEVPPIMSDNNYVQNRRPRSVTPSDSQPVHRPTHGRRPSTATAVPTASFGGGGGGPTTPFGVGRSNSLTTFTLSSQQQQQQQQQPAQQQVPSSWRIPPRGYHPYAAPDHSTRPSTSYSTSSAQSSQGSSSPFAVHMSAVSGNEYTTPSSEGQPGEYLQEPSGIKYEQQDYHITREPEYVAKEACHQVEYASTSEISPSGYEMAAIDQLHGEYAVDENAGGEYMSSSDPGTTTQQGYISQEPSPEAQFVQLSNNLTYPEDSYNNAVNVGSQDYPIQTEDGPLGYPYASDMSAEVAVPYDSGHGHTYPMQMGHHHHHHHDVQMLPYYQQQVA</sequence>
<comment type="caution">
    <text evidence="9">The sequence shown here is derived from an EMBL/GenBank/DDBJ whole genome shotgun (WGS) entry which is preliminary data.</text>
</comment>
<organism evidence="9 10">
    <name type="scientific">Clathrus columnatus</name>
    <dbReference type="NCBI Taxonomy" id="1419009"/>
    <lineage>
        <taxon>Eukaryota</taxon>
        <taxon>Fungi</taxon>
        <taxon>Dikarya</taxon>
        <taxon>Basidiomycota</taxon>
        <taxon>Agaricomycotina</taxon>
        <taxon>Agaricomycetes</taxon>
        <taxon>Phallomycetidae</taxon>
        <taxon>Phallales</taxon>
        <taxon>Clathraceae</taxon>
        <taxon>Clathrus</taxon>
    </lineage>
</organism>
<feature type="compositionally biased region" description="Polar residues" evidence="7">
    <location>
        <begin position="256"/>
        <end position="281"/>
    </location>
</feature>
<evidence type="ECO:0000259" key="8">
    <source>
        <dbReference type="PROSITE" id="PS50157"/>
    </source>
</evidence>
<evidence type="ECO:0000256" key="4">
    <source>
        <dbReference type="ARBA" id="ARBA00023242"/>
    </source>
</evidence>
<feature type="compositionally biased region" description="Polar residues" evidence="7">
    <location>
        <begin position="541"/>
        <end position="552"/>
    </location>
</feature>
<dbReference type="GO" id="GO:1990527">
    <property type="term" value="C:Tec1p-Ste12p-Dig1p complex"/>
    <property type="evidence" value="ECO:0007669"/>
    <property type="project" value="TreeGrafter"/>
</dbReference>
<protein>
    <recommendedName>
        <fullName evidence="8">C2H2-type domain-containing protein</fullName>
    </recommendedName>
</protein>
<dbReference type="GO" id="GO:1990526">
    <property type="term" value="C:Ste12p-Dig1p-Dig2p complex"/>
    <property type="evidence" value="ECO:0007669"/>
    <property type="project" value="TreeGrafter"/>
</dbReference>
<evidence type="ECO:0000313" key="10">
    <source>
        <dbReference type="Proteomes" id="UP001050691"/>
    </source>
</evidence>
<dbReference type="InterPro" id="IPR003120">
    <property type="entry name" value="Ste12"/>
</dbReference>
<feature type="region of interest" description="Disordered" evidence="7">
    <location>
        <begin position="520"/>
        <end position="584"/>
    </location>
</feature>
<keyword evidence="2" id="KW-0805">Transcription regulation</keyword>
<dbReference type="Pfam" id="PF02200">
    <property type="entry name" value="STE"/>
    <property type="match status" value="1"/>
</dbReference>
<keyword evidence="6" id="KW-0863">Zinc-finger</keyword>
<proteinExistence type="inferred from homology"/>
<dbReference type="PANTHER" id="PTHR47427:SF1">
    <property type="entry name" value="PROTEIN STE12"/>
    <property type="match status" value="1"/>
</dbReference>
<feature type="compositionally biased region" description="Low complexity" evidence="7">
    <location>
        <begin position="700"/>
        <end position="713"/>
    </location>
</feature>
<dbReference type="Proteomes" id="UP001050691">
    <property type="component" value="Unassembled WGS sequence"/>
</dbReference>
<dbReference type="PROSITE" id="PS50157">
    <property type="entry name" value="ZINC_FINGER_C2H2_2"/>
    <property type="match status" value="1"/>
</dbReference>
<accession>A0AAV5A7T7</accession>
<feature type="compositionally biased region" description="Polar residues" evidence="7">
    <location>
        <begin position="847"/>
        <end position="861"/>
    </location>
</feature>
<feature type="region of interest" description="Disordered" evidence="7">
    <location>
        <begin position="388"/>
        <end position="407"/>
    </location>
</feature>
<dbReference type="EMBL" id="BPWL01000004">
    <property type="protein sequence ID" value="GJJ09278.1"/>
    <property type="molecule type" value="Genomic_DNA"/>
</dbReference>
<feature type="region of interest" description="Disordered" evidence="7">
    <location>
        <begin position="842"/>
        <end position="861"/>
    </location>
</feature>
<name>A0AAV5A7T7_9AGAM</name>
<evidence type="ECO:0000313" key="9">
    <source>
        <dbReference type="EMBL" id="GJJ09278.1"/>
    </source>
</evidence>
<keyword evidence="10" id="KW-1185">Reference proteome</keyword>
<dbReference type="PROSITE" id="PS00028">
    <property type="entry name" value="ZINC_FINGER_C2H2_1"/>
    <property type="match status" value="1"/>
</dbReference>
<evidence type="ECO:0000256" key="7">
    <source>
        <dbReference type="SAM" id="MobiDB-lite"/>
    </source>
</evidence>
<dbReference type="PANTHER" id="PTHR47427">
    <property type="entry name" value="PROTEIN STE12"/>
    <property type="match status" value="1"/>
</dbReference>